<dbReference type="Gene3D" id="3.30.70.120">
    <property type="match status" value="1"/>
</dbReference>
<name>A0A839F510_9GAMM</name>
<dbReference type="InterPro" id="IPR015867">
    <property type="entry name" value="N-reg_PII/ATP_PRibTrfase_C"/>
</dbReference>
<dbReference type="SUPFAM" id="SSF102705">
    <property type="entry name" value="NIF3 (NGG1p interacting factor 3)-like"/>
    <property type="match status" value="1"/>
</dbReference>
<dbReference type="PANTHER" id="PTHR41774">
    <property type="match status" value="1"/>
</dbReference>
<gene>
    <name evidence="1" type="ORF">FHW12_003385</name>
</gene>
<dbReference type="AlphaFoldDB" id="A0A839F510"/>
<evidence type="ECO:0000313" key="2">
    <source>
        <dbReference type="Proteomes" id="UP000550401"/>
    </source>
</evidence>
<dbReference type="RefSeq" id="WP_182532195.1">
    <property type="nucleotide sequence ID" value="NZ_JACGXL010000006.1"/>
</dbReference>
<evidence type="ECO:0000313" key="1">
    <source>
        <dbReference type="EMBL" id="MBA8889142.1"/>
    </source>
</evidence>
<dbReference type="InterPro" id="IPR036069">
    <property type="entry name" value="DUF34/NIF3_sf"/>
</dbReference>
<proteinExistence type="predicted"/>
<dbReference type="Proteomes" id="UP000550401">
    <property type="component" value="Unassembled WGS sequence"/>
</dbReference>
<accession>A0A839F510</accession>
<sequence>MRLLPVYRVSVYVPPEHVQRVIDGVCAVDDLRIGAYAHAAWISAPATEQFRPLEGANPTLGGIGELVRAPSVRVEFCIPRDAARLARLVESGIRAHHPWDVPAIFVDETTMPAA</sequence>
<organism evidence="1 2">
    <name type="scientific">Dokdonella fugitiva</name>
    <dbReference type="NCBI Taxonomy" id="328517"/>
    <lineage>
        <taxon>Bacteria</taxon>
        <taxon>Pseudomonadati</taxon>
        <taxon>Pseudomonadota</taxon>
        <taxon>Gammaproteobacteria</taxon>
        <taxon>Lysobacterales</taxon>
        <taxon>Rhodanobacteraceae</taxon>
        <taxon>Dokdonella</taxon>
    </lineage>
</organism>
<reference evidence="1 2" key="1">
    <citation type="submission" date="2020-07" db="EMBL/GenBank/DDBJ databases">
        <title>Genomic Encyclopedia of Type Strains, Phase IV (KMG-V): Genome sequencing to study the core and pangenomes of soil and plant-associated prokaryotes.</title>
        <authorList>
            <person name="Whitman W."/>
        </authorList>
    </citation>
    <scope>NUCLEOTIDE SEQUENCE [LARGE SCALE GENOMIC DNA]</scope>
    <source>
        <strain evidence="1 2">RH2WT43</strain>
    </source>
</reference>
<dbReference type="EMBL" id="JACGXL010000006">
    <property type="protein sequence ID" value="MBA8889142.1"/>
    <property type="molecule type" value="Genomic_DNA"/>
</dbReference>
<protein>
    <submittedName>
        <fullName evidence="1">Uncharacterized protein</fullName>
    </submittedName>
</protein>
<comment type="caution">
    <text evidence="1">The sequence shown here is derived from an EMBL/GenBank/DDBJ whole genome shotgun (WGS) entry which is preliminary data.</text>
</comment>
<dbReference type="PANTHER" id="PTHR41774:SF1">
    <property type="entry name" value="NGG1P INTERACTING FACTOR NIF3"/>
    <property type="match status" value="1"/>
</dbReference>
<keyword evidence="2" id="KW-1185">Reference proteome</keyword>